<reference evidence="3" key="1">
    <citation type="journal article" date="2014" name="Science">
        <title>Ancient hybridizations among the ancestral genomes of bread wheat.</title>
        <authorList>
            <consortium name="International Wheat Genome Sequencing Consortium,"/>
            <person name="Marcussen T."/>
            <person name="Sandve S.R."/>
            <person name="Heier L."/>
            <person name="Spannagl M."/>
            <person name="Pfeifer M."/>
            <person name="Jakobsen K.S."/>
            <person name="Wulff B.B."/>
            <person name="Steuernagel B."/>
            <person name="Mayer K.F."/>
            <person name="Olsen O.A."/>
        </authorList>
    </citation>
    <scope>NUCLEOTIDE SEQUENCE [LARGE SCALE GENOMIC DNA]</scope>
    <source>
        <strain evidence="3">cv. AL8/78</strain>
    </source>
</reference>
<reference evidence="2" key="3">
    <citation type="journal article" date="2017" name="Nature">
        <title>Genome sequence of the progenitor of the wheat D genome Aegilops tauschii.</title>
        <authorList>
            <person name="Luo M.C."/>
            <person name="Gu Y.Q."/>
            <person name="Puiu D."/>
            <person name="Wang H."/>
            <person name="Twardziok S.O."/>
            <person name="Deal K.R."/>
            <person name="Huo N."/>
            <person name="Zhu T."/>
            <person name="Wang L."/>
            <person name="Wang Y."/>
            <person name="McGuire P.E."/>
            <person name="Liu S."/>
            <person name="Long H."/>
            <person name="Ramasamy R.K."/>
            <person name="Rodriguez J.C."/>
            <person name="Van S.L."/>
            <person name="Yuan L."/>
            <person name="Wang Z."/>
            <person name="Xia Z."/>
            <person name="Xiao L."/>
            <person name="Anderson O.D."/>
            <person name="Ouyang S."/>
            <person name="Liang Y."/>
            <person name="Zimin A.V."/>
            <person name="Pertea G."/>
            <person name="Qi P."/>
            <person name="Bennetzen J.L."/>
            <person name="Dai X."/>
            <person name="Dawson M.W."/>
            <person name="Muller H.G."/>
            <person name="Kugler K."/>
            <person name="Rivarola-Duarte L."/>
            <person name="Spannagl M."/>
            <person name="Mayer K.F.X."/>
            <person name="Lu F.H."/>
            <person name="Bevan M.W."/>
            <person name="Leroy P."/>
            <person name="Li P."/>
            <person name="You F.M."/>
            <person name="Sun Q."/>
            <person name="Liu Z."/>
            <person name="Lyons E."/>
            <person name="Wicker T."/>
            <person name="Salzberg S.L."/>
            <person name="Devos K.M."/>
            <person name="Dvorak J."/>
        </authorList>
    </citation>
    <scope>NUCLEOTIDE SEQUENCE [LARGE SCALE GENOMIC DNA]</scope>
    <source>
        <strain evidence="2">cv. AL8/78</strain>
    </source>
</reference>
<dbReference type="AlphaFoldDB" id="A0A453SJ23"/>
<reference evidence="3" key="2">
    <citation type="journal article" date="2017" name="Nat. Plants">
        <title>The Aegilops tauschii genome reveals multiple impacts of transposons.</title>
        <authorList>
            <person name="Zhao G."/>
            <person name="Zou C."/>
            <person name="Li K."/>
            <person name="Wang K."/>
            <person name="Li T."/>
            <person name="Gao L."/>
            <person name="Zhang X."/>
            <person name="Wang H."/>
            <person name="Yang Z."/>
            <person name="Liu X."/>
            <person name="Jiang W."/>
            <person name="Mao L."/>
            <person name="Kong X."/>
            <person name="Jiao Y."/>
            <person name="Jia J."/>
        </authorList>
    </citation>
    <scope>NUCLEOTIDE SEQUENCE [LARGE SCALE GENOMIC DNA]</scope>
    <source>
        <strain evidence="3">cv. AL8/78</strain>
    </source>
</reference>
<evidence type="ECO:0000313" key="3">
    <source>
        <dbReference type="Proteomes" id="UP000015105"/>
    </source>
</evidence>
<accession>A0A453SJ23</accession>
<dbReference type="Proteomes" id="UP000015105">
    <property type="component" value="Chromosome 7D"/>
</dbReference>
<organism evidence="2 3">
    <name type="scientific">Aegilops tauschii subsp. strangulata</name>
    <name type="common">Goatgrass</name>
    <dbReference type="NCBI Taxonomy" id="200361"/>
    <lineage>
        <taxon>Eukaryota</taxon>
        <taxon>Viridiplantae</taxon>
        <taxon>Streptophyta</taxon>
        <taxon>Embryophyta</taxon>
        <taxon>Tracheophyta</taxon>
        <taxon>Spermatophyta</taxon>
        <taxon>Magnoliopsida</taxon>
        <taxon>Liliopsida</taxon>
        <taxon>Poales</taxon>
        <taxon>Poaceae</taxon>
        <taxon>BOP clade</taxon>
        <taxon>Pooideae</taxon>
        <taxon>Triticodae</taxon>
        <taxon>Triticeae</taxon>
        <taxon>Triticinae</taxon>
        <taxon>Aegilops</taxon>
    </lineage>
</organism>
<feature type="region of interest" description="Disordered" evidence="1">
    <location>
        <begin position="1"/>
        <end position="105"/>
    </location>
</feature>
<protein>
    <submittedName>
        <fullName evidence="2">Uncharacterized protein</fullName>
    </submittedName>
</protein>
<dbReference type="Gramene" id="AET7Gv20957000.1">
    <property type="protein sequence ID" value="AET7Gv20957000.1"/>
    <property type="gene ID" value="AET7Gv20957000"/>
</dbReference>
<reference evidence="2" key="5">
    <citation type="journal article" date="2021" name="G3 (Bethesda)">
        <title>Aegilops tauschii genome assembly Aet v5.0 features greater sequence contiguity and improved annotation.</title>
        <authorList>
            <person name="Wang L."/>
            <person name="Zhu T."/>
            <person name="Rodriguez J.C."/>
            <person name="Deal K.R."/>
            <person name="Dubcovsky J."/>
            <person name="McGuire P.E."/>
            <person name="Lux T."/>
            <person name="Spannagl M."/>
            <person name="Mayer K.F.X."/>
            <person name="Baldrich P."/>
            <person name="Meyers B.C."/>
            <person name="Huo N."/>
            <person name="Gu Y.Q."/>
            <person name="Zhou H."/>
            <person name="Devos K.M."/>
            <person name="Bennetzen J.L."/>
            <person name="Unver T."/>
            <person name="Budak H."/>
            <person name="Gulick P.J."/>
            <person name="Galiba G."/>
            <person name="Kalapos B."/>
            <person name="Nelson D.R."/>
            <person name="Li P."/>
            <person name="You F.M."/>
            <person name="Luo M.C."/>
            <person name="Dvorak J."/>
        </authorList>
    </citation>
    <scope>NUCLEOTIDE SEQUENCE [LARGE SCALE GENOMIC DNA]</scope>
    <source>
        <strain evidence="2">cv. AL8/78</strain>
    </source>
</reference>
<keyword evidence="3" id="KW-1185">Reference proteome</keyword>
<reference evidence="2" key="4">
    <citation type="submission" date="2019-03" db="UniProtKB">
        <authorList>
            <consortium name="EnsemblPlants"/>
        </authorList>
    </citation>
    <scope>IDENTIFICATION</scope>
</reference>
<dbReference type="EnsemblPlants" id="AET7Gv20957000.1">
    <property type="protein sequence ID" value="AET7Gv20957000.1"/>
    <property type="gene ID" value="AET7Gv20957000"/>
</dbReference>
<proteinExistence type="predicted"/>
<sequence length="138" mass="15243">RQTGLAHEAYLRVSPRTGRGERPIGGALTSSHTRPKKRAILTDQRSPVISPLRRPPPPLDPFPNQRIHCSSSRAERRRPLARDGGCRPPPPTLNLPSPHLAGHRPRTVHARLLSTSLRTSLAVSVSCRSHFTIDSRPT</sequence>
<evidence type="ECO:0000256" key="1">
    <source>
        <dbReference type="SAM" id="MobiDB-lite"/>
    </source>
</evidence>
<evidence type="ECO:0000313" key="2">
    <source>
        <dbReference type="EnsemblPlants" id="AET7Gv20957000.1"/>
    </source>
</evidence>
<feature type="compositionally biased region" description="Basic and acidic residues" evidence="1">
    <location>
        <begin position="73"/>
        <end position="85"/>
    </location>
</feature>
<name>A0A453SJ23_AEGTS</name>